<dbReference type="EMBL" id="KN831780">
    <property type="protein sequence ID" value="KIM41615.1"/>
    <property type="molecule type" value="Genomic_DNA"/>
</dbReference>
<reference evidence="1 2" key="1">
    <citation type="submission" date="2014-04" db="EMBL/GenBank/DDBJ databases">
        <authorList>
            <consortium name="DOE Joint Genome Institute"/>
            <person name="Kuo A."/>
            <person name="Gay G."/>
            <person name="Dore J."/>
            <person name="Kohler A."/>
            <person name="Nagy L.G."/>
            <person name="Floudas D."/>
            <person name="Copeland A."/>
            <person name="Barry K.W."/>
            <person name="Cichocki N."/>
            <person name="Veneault-Fourrey C."/>
            <person name="LaButti K."/>
            <person name="Lindquist E.A."/>
            <person name="Lipzen A."/>
            <person name="Lundell T."/>
            <person name="Morin E."/>
            <person name="Murat C."/>
            <person name="Sun H."/>
            <person name="Tunlid A."/>
            <person name="Henrissat B."/>
            <person name="Grigoriev I.V."/>
            <person name="Hibbett D.S."/>
            <person name="Martin F."/>
            <person name="Nordberg H.P."/>
            <person name="Cantor M.N."/>
            <person name="Hua S.X."/>
        </authorList>
    </citation>
    <scope>NUCLEOTIDE SEQUENCE [LARGE SCALE GENOMIC DNA]</scope>
    <source>
        <strain evidence="2">h7</strain>
    </source>
</reference>
<keyword evidence="2" id="KW-1185">Reference proteome</keyword>
<reference evidence="2" key="2">
    <citation type="submission" date="2015-01" db="EMBL/GenBank/DDBJ databases">
        <title>Evolutionary Origins and Diversification of the Mycorrhizal Mutualists.</title>
        <authorList>
            <consortium name="DOE Joint Genome Institute"/>
            <consortium name="Mycorrhizal Genomics Consortium"/>
            <person name="Kohler A."/>
            <person name="Kuo A."/>
            <person name="Nagy L.G."/>
            <person name="Floudas D."/>
            <person name="Copeland A."/>
            <person name="Barry K.W."/>
            <person name="Cichocki N."/>
            <person name="Veneault-Fourrey C."/>
            <person name="LaButti K."/>
            <person name="Lindquist E.A."/>
            <person name="Lipzen A."/>
            <person name="Lundell T."/>
            <person name="Morin E."/>
            <person name="Murat C."/>
            <person name="Riley R."/>
            <person name="Ohm R."/>
            <person name="Sun H."/>
            <person name="Tunlid A."/>
            <person name="Henrissat B."/>
            <person name="Grigoriev I.V."/>
            <person name="Hibbett D.S."/>
            <person name="Martin F."/>
        </authorList>
    </citation>
    <scope>NUCLEOTIDE SEQUENCE [LARGE SCALE GENOMIC DNA]</scope>
    <source>
        <strain evidence="2">h7</strain>
    </source>
</reference>
<evidence type="ECO:0000313" key="2">
    <source>
        <dbReference type="Proteomes" id="UP000053424"/>
    </source>
</evidence>
<dbReference type="Proteomes" id="UP000053424">
    <property type="component" value="Unassembled WGS sequence"/>
</dbReference>
<protein>
    <submittedName>
        <fullName evidence="1">Uncharacterized protein</fullName>
    </submittedName>
</protein>
<gene>
    <name evidence="1" type="ORF">M413DRAFT_27926</name>
</gene>
<dbReference type="HOGENOM" id="CLU_2512873_0_0_1"/>
<name>A0A0C3BYH3_HEBCY</name>
<proteinExistence type="predicted"/>
<evidence type="ECO:0000313" key="1">
    <source>
        <dbReference type="EMBL" id="KIM41615.1"/>
    </source>
</evidence>
<organism evidence="1 2">
    <name type="scientific">Hebeloma cylindrosporum</name>
    <dbReference type="NCBI Taxonomy" id="76867"/>
    <lineage>
        <taxon>Eukaryota</taxon>
        <taxon>Fungi</taxon>
        <taxon>Dikarya</taxon>
        <taxon>Basidiomycota</taxon>
        <taxon>Agaricomycotina</taxon>
        <taxon>Agaricomycetes</taxon>
        <taxon>Agaricomycetidae</taxon>
        <taxon>Agaricales</taxon>
        <taxon>Agaricineae</taxon>
        <taxon>Hymenogastraceae</taxon>
        <taxon>Hebeloma</taxon>
    </lineage>
</organism>
<dbReference type="AlphaFoldDB" id="A0A0C3BYH3"/>
<accession>A0A0C3BYH3</accession>
<sequence>MPPALKFLLHQPMAFPPAVGYQRLSIDMGGMQERKEGVYHLGASRLRTFQLLGVTARCHNDYVELPVSSGLSTLHGLGILDASLN</sequence>